<dbReference type="AlphaFoldDB" id="A0A0J8AEC1"/>
<comment type="caution">
    <text evidence="1">The sequence shown here is derived from an EMBL/GenBank/DDBJ whole genome shotgun (WGS) entry which is preliminary data.</text>
</comment>
<evidence type="ECO:0008006" key="3">
    <source>
        <dbReference type="Google" id="ProtNLM"/>
    </source>
</evidence>
<dbReference type="RefSeq" id="WP_244884470.1">
    <property type="nucleotide sequence ID" value="NZ_KQ130436.1"/>
</dbReference>
<dbReference type="PATRIC" id="fig|1420583.3.peg.3616"/>
<reference evidence="1 2" key="1">
    <citation type="journal article" date="2015" name="G3 (Bethesda)">
        <title>Insights into Ongoing Evolution of the Hexachlorocyclohexane Catabolic Pathway from Comparative Genomics of Ten Sphingomonadaceae Strains.</title>
        <authorList>
            <person name="Pearce S.L."/>
            <person name="Oakeshott J.G."/>
            <person name="Pandey G."/>
        </authorList>
    </citation>
    <scope>NUCLEOTIDE SEQUENCE [LARGE SCALE GENOMIC DNA]</scope>
    <source>
        <strain evidence="1 2">LL01</strain>
    </source>
</reference>
<organism evidence="1 2">
    <name type="scientific">Sphingobium cupriresistens LL01</name>
    <dbReference type="NCBI Taxonomy" id="1420583"/>
    <lineage>
        <taxon>Bacteria</taxon>
        <taxon>Pseudomonadati</taxon>
        <taxon>Pseudomonadota</taxon>
        <taxon>Alphaproteobacteria</taxon>
        <taxon>Sphingomonadales</taxon>
        <taxon>Sphingomonadaceae</taxon>
        <taxon>Sphingobium</taxon>
    </lineage>
</organism>
<dbReference type="EMBL" id="JACT01000005">
    <property type="protein sequence ID" value="KMS53365.1"/>
    <property type="molecule type" value="Genomic_DNA"/>
</dbReference>
<dbReference type="Gene3D" id="3.40.50.720">
    <property type="entry name" value="NAD(P)-binding Rossmann-like Domain"/>
    <property type="match status" value="1"/>
</dbReference>
<accession>A0A0J8AEC1</accession>
<dbReference type="STRING" id="1420583.V473_19085"/>
<dbReference type="SUPFAM" id="SSF51735">
    <property type="entry name" value="NAD(P)-binding Rossmann-fold domains"/>
    <property type="match status" value="1"/>
</dbReference>
<dbReference type="InterPro" id="IPR036291">
    <property type="entry name" value="NAD(P)-bd_dom_sf"/>
</dbReference>
<proteinExistence type="predicted"/>
<gene>
    <name evidence="1" type="ORF">V473_19085</name>
</gene>
<keyword evidence="2" id="KW-1185">Reference proteome</keyword>
<evidence type="ECO:0000313" key="1">
    <source>
        <dbReference type="EMBL" id="KMS53365.1"/>
    </source>
</evidence>
<dbReference type="Proteomes" id="UP000052232">
    <property type="component" value="Unassembled WGS sequence"/>
</dbReference>
<name>A0A0J8AEC1_9SPHN</name>
<sequence>MRAAPSPGQRRLPGFIRTALSAPLIADAALFLAAPAGAFATGHNLVVDGGTLMSDGS</sequence>
<evidence type="ECO:0000313" key="2">
    <source>
        <dbReference type="Proteomes" id="UP000052232"/>
    </source>
</evidence>
<protein>
    <recommendedName>
        <fullName evidence="3">Short-chain dehydrogenase</fullName>
    </recommendedName>
</protein>